<dbReference type="PANTHER" id="PTHR37833:SF1">
    <property type="entry name" value="SIGNAL PEPTIDE PROTEIN"/>
    <property type="match status" value="1"/>
</dbReference>
<dbReference type="Proteomes" id="UP000480178">
    <property type="component" value="Chromosome"/>
</dbReference>
<dbReference type="GO" id="GO:0005737">
    <property type="term" value="C:cytoplasm"/>
    <property type="evidence" value="ECO:0007669"/>
    <property type="project" value="UniProtKB-SubCell"/>
</dbReference>
<evidence type="ECO:0000313" key="1">
    <source>
        <dbReference type="EMBL" id="QHT69905.1"/>
    </source>
</evidence>
<dbReference type="KEGG" id="rhoz:GXP67_26305"/>
<dbReference type="PANTHER" id="PTHR37833">
    <property type="entry name" value="LIPOPROTEIN-RELATED"/>
    <property type="match status" value="1"/>
</dbReference>
<protein>
    <submittedName>
        <fullName evidence="1">DUF1573 domain-containing protein</fullName>
    </submittedName>
</protein>
<proteinExistence type="predicted"/>
<dbReference type="RefSeq" id="WP_162445888.1">
    <property type="nucleotide sequence ID" value="NZ_CP048222.1"/>
</dbReference>
<accession>A0A6C0GPC5</accession>
<reference evidence="1 2" key="1">
    <citation type="submission" date="2020-01" db="EMBL/GenBank/DDBJ databases">
        <authorList>
            <person name="Kim M.K."/>
        </authorList>
    </citation>
    <scope>NUCLEOTIDE SEQUENCE [LARGE SCALE GENOMIC DNA]</scope>
    <source>
        <strain evidence="1 2">172606-1</strain>
    </source>
</reference>
<gene>
    <name evidence="1" type="ORF">GXP67_26305</name>
</gene>
<dbReference type="AlphaFoldDB" id="A0A6C0GPC5"/>
<sequence>MKFNYFILFLLVIALVPVSYGQAVLTFSKTSHDFGQVKEGVQATQEFEFTNTGKSPLIISNVSASCGCTTPFWTKDPVLPGKKGKVTASYNSNGRPGMFNKSITVVSNAEPATLVLTIQGSVISKDQMPAPTAAEIASSPVLALNKNSHNFGKLEKGQTAKTTFVVHNTGKSDLQIQRLQSACACVNYTVSKNSIAPGEQATLELTYRPRNLEQQNEAVSLTSNDLKNPVISLTLQAQVVESLSSQSVLKEQKPAVPFKQ</sequence>
<dbReference type="InterPro" id="IPR011467">
    <property type="entry name" value="DUF1573"/>
</dbReference>
<evidence type="ECO:0000313" key="2">
    <source>
        <dbReference type="Proteomes" id="UP000480178"/>
    </source>
</evidence>
<dbReference type="Gene3D" id="2.60.40.10">
    <property type="entry name" value="Immunoglobulins"/>
    <property type="match status" value="2"/>
</dbReference>
<dbReference type="InterPro" id="IPR013783">
    <property type="entry name" value="Ig-like_fold"/>
</dbReference>
<dbReference type="Pfam" id="PF07610">
    <property type="entry name" value="DUF1573"/>
    <property type="match status" value="2"/>
</dbReference>
<dbReference type="NCBIfam" id="NF012200">
    <property type="entry name" value="choice_anch_D"/>
    <property type="match status" value="2"/>
</dbReference>
<name>A0A6C0GPC5_9BACT</name>
<keyword evidence="2" id="KW-1185">Reference proteome</keyword>
<organism evidence="1 2">
    <name type="scientific">Rhodocytophaga rosea</name>
    <dbReference type="NCBI Taxonomy" id="2704465"/>
    <lineage>
        <taxon>Bacteria</taxon>
        <taxon>Pseudomonadati</taxon>
        <taxon>Bacteroidota</taxon>
        <taxon>Cytophagia</taxon>
        <taxon>Cytophagales</taxon>
        <taxon>Rhodocytophagaceae</taxon>
        <taxon>Rhodocytophaga</taxon>
    </lineage>
</organism>
<dbReference type="EMBL" id="CP048222">
    <property type="protein sequence ID" value="QHT69905.1"/>
    <property type="molecule type" value="Genomic_DNA"/>
</dbReference>